<protein>
    <submittedName>
        <fullName evidence="2">Uncharacterized protein</fullName>
    </submittedName>
</protein>
<reference evidence="2" key="1">
    <citation type="submission" date="2021-06" db="EMBL/GenBank/DDBJ databases">
        <title>Halomicroarcula sp. F24A a new haloarchaeum isolated from saline soil.</title>
        <authorList>
            <person name="Duran-Viseras A."/>
            <person name="Sanchez-Porro C."/>
            <person name="Ventosa A."/>
        </authorList>
    </citation>
    <scope>NUCLEOTIDE SEQUENCE</scope>
    <source>
        <strain evidence="2">F24A</strain>
    </source>
</reference>
<sequence>MLLQGYIFGWLLKWGEVIGAIGSLILSALLVGLYHQQHKVLRLEQEPLIEVGDCDKDGNEISAYVSNYGKGVAKNMRLRTTVEFPKDDERNLLSDDRDPDRINTRSIEHSIQRCEDGEKIQERAISGGERGVEFSGRPPFPAPEGQAYGDFTSGVGEAFRNEHYEFNFWVEIVCEDEFGETITEPLFTPGRWIDIDPEEGKRLFEQHPNKITFEEVYNRGGFAPRRN</sequence>
<keyword evidence="1" id="KW-1133">Transmembrane helix</keyword>
<organism evidence="2 3">
    <name type="scientific">Haloarcula salinisoli</name>
    <dbReference type="NCBI Taxonomy" id="2487746"/>
    <lineage>
        <taxon>Archaea</taxon>
        <taxon>Methanobacteriati</taxon>
        <taxon>Methanobacteriota</taxon>
        <taxon>Stenosarchaea group</taxon>
        <taxon>Halobacteria</taxon>
        <taxon>Halobacteriales</taxon>
        <taxon>Haloarculaceae</taxon>
        <taxon>Haloarcula</taxon>
    </lineage>
</organism>
<evidence type="ECO:0000313" key="3">
    <source>
        <dbReference type="Proteomes" id="UP000783863"/>
    </source>
</evidence>
<keyword evidence="3" id="KW-1185">Reference proteome</keyword>
<keyword evidence="1" id="KW-0472">Membrane</keyword>
<evidence type="ECO:0000313" key="2">
    <source>
        <dbReference type="EMBL" id="MBX0305281.1"/>
    </source>
</evidence>
<gene>
    <name evidence="2" type="ORF">EGD98_16585</name>
</gene>
<dbReference type="EMBL" id="RKLQ01000003">
    <property type="protein sequence ID" value="MBX0305281.1"/>
    <property type="molecule type" value="Genomic_DNA"/>
</dbReference>
<dbReference type="AlphaFoldDB" id="A0A8J7YL15"/>
<comment type="caution">
    <text evidence="2">The sequence shown here is derived from an EMBL/GenBank/DDBJ whole genome shotgun (WGS) entry which is preliminary data.</text>
</comment>
<feature type="transmembrane region" description="Helical" evidence="1">
    <location>
        <begin position="12"/>
        <end position="34"/>
    </location>
</feature>
<keyword evidence="1" id="KW-0812">Transmembrane</keyword>
<name>A0A8J7YL15_9EURY</name>
<dbReference type="Proteomes" id="UP000783863">
    <property type="component" value="Unassembled WGS sequence"/>
</dbReference>
<evidence type="ECO:0000256" key="1">
    <source>
        <dbReference type="SAM" id="Phobius"/>
    </source>
</evidence>
<proteinExistence type="predicted"/>
<dbReference type="RefSeq" id="WP_220589519.1">
    <property type="nucleotide sequence ID" value="NZ_RKLQ01000003.1"/>
</dbReference>
<accession>A0A8J7YL15</accession>